<dbReference type="Proteomes" id="UP000193664">
    <property type="component" value="Unassembled WGS sequence"/>
</dbReference>
<evidence type="ECO:0000313" key="2">
    <source>
        <dbReference type="EMBL" id="OSG95528.1"/>
    </source>
</evidence>
<keyword evidence="1" id="KW-1133">Transmembrane helix</keyword>
<sequence length="190" mass="21367">MVIDMNLNHNGILYHYMDTLAPKIRESDDGRNIAWKYVLRELLCPTIVAILDFCFGRFAVNADIIVSALGVLGGLLFAHAIFVFELRMTYNQNLRERVKNGEIQAENLKLTRLVDDMFFSVVYSSALALGITILTSMGSSLGIYGQLPDIGKKVVSAIVVWLMTHLAFCIYRVLKITTSAYGELRKKRIS</sequence>
<keyword evidence="1" id="KW-0472">Membrane</keyword>
<feature type="transmembrane region" description="Helical" evidence="1">
    <location>
        <begin position="37"/>
        <end position="58"/>
    </location>
</feature>
<feature type="transmembrane region" description="Helical" evidence="1">
    <location>
        <begin position="154"/>
        <end position="174"/>
    </location>
</feature>
<dbReference type="AlphaFoldDB" id="A0A1X2ZM76"/>
<accession>A0A1X2ZM76</accession>
<evidence type="ECO:0000313" key="3">
    <source>
        <dbReference type="Proteomes" id="UP000193664"/>
    </source>
</evidence>
<gene>
    <name evidence="2" type="ORF">AD0028_0768</name>
</gene>
<protein>
    <submittedName>
        <fullName evidence="2">Uncharacterized protein</fullName>
    </submittedName>
</protein>
<reference evidence="2 3" key="1">
    <citation type="journal article" date="2016" name="Sci. Rep.">
        <title>Evaluation of genetic diversity among strains of the human gut commensal Bifidobacterium adolescentis.</title>
        <authorList>
            <person name="Duranti S."/>
            <person name="Milani C."/>
            <person name="Lugli G.A."/>
            <person name="Mancabelli L."/>
            <person name="Turroni F."/>
            <person name="Ferrario C."/>
            <person name="Mangifesta M."/>
            <person name="Viappiani A."/>
            <person name="Sanchez B."/>
            <person name="Margolles A."/>
            <person name="van Sinderen D."/>
            <person name="Ventura M."/>
        </authorList>
    </citation>
    <scope>NUCLEOTIDE SEQUENCE [LARGE SCALE GENOMIC DNA]</scope>
    <source>
        <strain evidence="2 3">AD2-8</strain>
    </source>
</reference>
<proteinExistence type="predicted"/>
<dbReference type="EMBL" id="LNKF01000002">
    <property type="protein sequence ID" value="OSG95528.1"/>
    <property type="molecule type" value="Genomic_DNA"/>
</dbReference>
<organism evidence="2 3">
    <name type="scientific">Bifidobacterium adolescentis</name>
    <dbReference type="NCBI Taxonomy" id="1680"/>
    <lineage>
        <taxon>Bacteria</taxon>
        <taxon>Bacillati</taxon>
        <taxon>Actinomycetota</taxon>
        <taxon>Actinomycetes</taxon>
        <taxon>Bifidobacteriales</taxon>
        <taxon>Bifidobacteriaceae</taxon>
        <taxon>Bifidobacterium</taxon>
    </lineage>
</organism>
<name>A0A1X2ZM76_BIFAD</name>
<evidence type="ECO:0000256" key="1">
    <source>
        <dbReference type="SAM" id="Phobius"/>
    </source>
</evidence>
<comment type="caution">
    <text evidence="2">The sequence shown here is derived from an EMBL/GenBank/DDBJ whole genome shotgun (WGS) entry which is preliminary data.</text>
</comment>
<feature type="transmembrane region" description="Helical" evidence="1">
    <location>
        <begin position="117"/>
        <end position="134"/>
    </location>
</feature>
<feature type="transmembrane region" description="Helical" evidence="1">
    <location>
        <begin position="64"/>
        <end position="86"/>
    </location>
</feature>
<keyword evidence="1" id="KW-0812">Transmembrane</keyword>